<dbReference type="Proteomes" id="UP001153334">
    <property type="component" value="Unassembled WGS sequence"/>
</dbReference>
<accession>A0ACC2IZE5</accession>
<reference evidence="1" key="1">
    <citation type="submission" date="2022-11" db="EMBL/GenBank/DDBJ databases">
        <title>Genome Sequence of Nemania bipapillata.</title>
        <authorList>
            <person name="Buettner E."/>
        </authorList>
    </citation>
    <scope>NUCLEOTIDE SEQUENCE</scope>
    <source>
        <strain evidence="1">CP14</strain>
    </source>
</reference>
<gene>
    <name evidence="1" type="ORF">ONZ43_g2771</name>
</gene>
<organism evidence="1 2">
    <name type="scientific">Nemania bipapillata</name>
    <dbReference type="NCBI Taxonomy" id="110536"/>
    <lineage>
        <taxon>Eukaryota</taxon>
        <taxon>Fungi</taxon>
        <taxon>Dikarya</taxon>
        <taxon>Ascomycota</taxon>
        <taxon>Pezizomycotina</taxon>
        <taxon>Sordariomycetes</taxon>
        <taxon>Xylariomycetidae</taxon>
        <taxon>Xylariales</taxon>
        <taxon>Xylariaceae</taxon>
        <taxon>Nemania</taxon>
    </lineage>
</organism>
<name>A0ACC2IZE5_9PEZI</name>
<proteinExistence type="predicted"/>
<evidence type="ECO:0000313" key="2">
    <source>
        <dbReference type="Proteomes" id="UP001153334"/>
    </source>
</evidence>
<protein>
    <submittedName>
        <fullName evidence="1">Uncharacterized protein</fullName>
    </submittedName>
</protein>
<comment type="caution">
    <text evidence="1">The sequence shown here is derived from an EMBL/GenBank/DDBJ whole genome shotgun (WGS) entry which is preliminary data.</text>
</comment>
<keyword evidence="2" id="KW-1185">Reference proteome</keyword>
<dbReference type="EMBL" id="JAPESX010000598">
    <property type="protein sequence ID" value="KAJ8120544.1"/>
    <property type="molecule type" value="Genomic_DNA"/>
</dbReference>
<sequence>MTVLRLGGAVRPLCAAASKRITASSLPGRTAASSLRMASSFYSGEPDAPVVKTEIPGPKAQEYITKLDKVFDTRSLNMLADYTKSTGNYIVDPDGNKILDV</sequence>
<evidence type="ECO:0000313" key="1">
    <source>
        <dbReference type="EMBL" id="KAJ8120544.1"/>
    </source>
</evidence>